<keyword evidence="1" id="KW-0472">Membrane</keyword>
<accession>U4TR47</accession>
<evidence type="ECO:0000256" key="1">
    <source>
        <dbReference type="SAM" id="Phobius"/>
    </source>
</evidence>
<dbReference type="EMBL" id="KI271582">
    <property type="protein sequence ID" value="ERL66699.1"/>
    <property type="molecule type" value="Genomic_DNA"/>
</dbReference>
<evidence type="ECO:0000313" key="3">
    <source>
        <dbReference type="Proteomes" id="UP000030647"/>
    </source>
</evidence>
<protein>
    <submittedName>
        <fullName evidence="2">Uncharacterized protein</fullName>
    </submittedName>
</protein>
<keyword evidence="1" id="KW-1133">Transmembrane helix</keyword>
<reference evidence="3" key="1">
    <citation type="journal article" date="2013" name="Genome Announc.">
        <title>Whole-Genome Sequencing of Lactobacillus shenzhenensis Strain LY-73T.</title>
        <authorList>
            <person name="Lin Z."/>
            <person name="Liu Z."/>
            <person name="Yang R."/>
            <person name="Zou Y."/>
            <person name="Wan D."/>
            <person name="Chen J."/>
            <person name="Guo M."/>
            <person name="Zhao J."/>
            <person name="Fang C."/>
            <person name="Yang R."/>
            <person name="Liu F."/>
        </authorList>
    </citation>
    <scope>NUCLEOTIDE SEQUENCE [LARGE SCALE GENOMIC DNA]</scope>
    <source>
        <strain evidence="3">LY-73</strain>
    </source>
</reference>
<gene>
    <name evidence="2" type="ORF">L248_0378</name>
</gene>
<dbReference type="Proteomes" id="UP000030647">
    <property type="component" value="Unassembled WGS sequence"/>
</dbReference>
<organism evidence="2 3">
    <name type="scientific">Schleiferilactobacillus shenzhenensis LY-73</name>
    <dbReference type="NCBI Taxonomy" id="1231336"/>
    <lineage>
        <taxon>Bacteria</taxon>
        <taxon>Bacillati</taxon>
        <taxon>Bacillota</taxon>
        <taxon>Bacilli</taxon>
        <taxon>Lactobacillales</taxon>
        <taxon>Lactobacillaceae</taxon>
        <taxon>Schleiferilactobacillus</taxon>
    </lineage>
</organism>
<evidence type="ECO:0000313" key="2">
    <source>
        <dbReference type="EMBL" id="ERL66699.1"/>
    </source>
</evidence>
<dbReference type="AlphaFoldDB" id="U4TR47"/>
<dbReference type="STRING" id="1231336.L248_0378"/>
<sequence length="83" mass="9456">MIPSSERAILLSVDSMFFSFTMILLFPAQGWLVQIGGVQCRICQYRWSPCSCTAGTQVQKGDLMLSQPVFRRLLFYVTIWACI</sequence>
<feature type="transmembrane region" description="Helical" evidence="1">
    <location>
        <begin position="9"/>
        <end position="32"/>
    </location>
</feature>
<name>U4TR47_9LACO</name>
<keyword evidence="3" id="KW-1185">Reference proteome</keyword>
<proteinExistence type="predicted"/>
<keyword evidence="1" id="KW-0812">Transmembrane</keyword>
<dbReference type="HOGENOM" id="CLU_2538377_0_0_9"/>